<evidence type="ECO:0000313" key="1">
    <source>
        <dbReference type="EMBL" id="KAG5649355.1"/>
    </source>
</evidence>
<dbReference type="Proteomes" id="UP000717328">
    <property type="component" value="Unassembled WGS sequence"/>
</dbReference>
<evidence type="ECO:0000313" key="2">
    <source>
        <dbReference type="Proteomes" id="UP000717328"/>
    </source>
</evidence>
<dbReference type="AlphaFoldDB" id="A0A9P7GHH4"/>
<gene>
    <name evidence="1" type="ORF">H0H81_004356</name>
</gene>
<reference evidence="1" key="2">
    <citation type="submission" date="2021-10" db="EMBL/GenBank/DDBJ databases">
        <title>Phylogenomics reveals ancestral predisposition of the termite-cultivated fungus Termitomyces towards a domesticated lifestyle.</title>
        <authorList>
            <person name="Auxier B."/>
            <person name="Grum-Grzhimaylo A."/>
            <person name="Cardenas M.E."/>
            <person name="Lodge J.D."/>
            <person name="Laessoe T."/>
            <person name="Pedersen O."/>
            <person name="Smith M.E."/>
            <person name="Kuyper T.W."/>
            <person name="Franco-Molano E.A."/>
            <person name="Baroni T.J."/>
            <person name="Aanen D.K."/>
        </authorList>
    </citation>
    <scope>NUCLEOTIDE SEQUENCE</scope>
    <source>
        <strain evidence="1">D49</strain>
    </source>
</reference>
<protein>
    <submittedName>
        <fullName evidence="1">Uncharacterized protein</fullName>
    </submittedName>
</protein>
<reference evidence="1" key="1">
    <citation type="submission" date="2021-02" db="EMBL/GenBank/DDBJ databases">
        <authorList>
            <person name="Nieuwenhuis M."/>
            <person name="Van De Peppel L.J.J."/>
        </authorList>
    </citation>
    <scope>NUCLEOTIDE SEQUENCE</scope>
    <source>
        <strain evidence="1">D49</strain>
    </source>
</reference>
<name>A0A9P7GHH4_9AGAR</name>
<sequence length="411" mass="46659">MNDIPKELVDAIVEHLSADEDTSALRDYSHISQPFLTSCRRHLFRHVHLNTPFRCRRLYLLLICNPQIISFIHEVHIVDWGWASNTTEFTSLLALLVEVGALNAFRFMRRTVEEGVVYTLPISDAFQRICETTETVAIKGIPFCSLLRGLLAPKSVRNLTLVAKCTRGPLIEGKITHANHPTENLPPSNEDCARLSSIDLRCSHFTEVVGHLWPACSTLKSLTVYFQDDSSFPAVRKLIEAASQSLVSLHLDATWLRYTPGINYTMPIFPSNQGLLMLQYPLLCLPYFHIHLNELASRGLPRNIHYLVIAIRVSNGWEWKLRSLLCVSRTSSIKHLDQILAEFLLESENRYQYLKSAYFVPIFGPREALPQSEEIAALLPSARDTGKLRCQAVRKWKLDDFFVGLSASVFA</sequence>
<dbReference type="OrthoDB" id="2835991at2759"/>
<organism evidence="1 2">
    <name type="scientific">Sphagnurus paluster</name>
    <dbReference type="NCBI Taxonomy" id="117069"/>
    <lineage>
        <taxon>Eukaryota</taxon>
        <taxon>Fungi</taxon>
        <taxon>Dikarya</taxon>
        <taxon>Basidiomycota</taxon>
        <taxon>Agaricomycotina</taxon>
        <taxon>Agaricomycetes</taxon>
        <taxon>Agaricomycetidae</taxon>
        <taxon>Agaricales</taxon>
        <taxon>Tricholomatineae</taxon>
        <taxon>Lyophyllaceae</taxon>
        <taxon>Sphagnurus</taxon>
    </lineage>
</organism>
<accession>A0A9P7GHH4</accession>
<dbReference type="EMBL" id="JABCKI010001110">
    <property type="protein sequence ID" value="KAG5649355.1"/>
    <property type="molecule type" value="Genomic_DNA"/>
</dbReference>
<keyword evidence="2" id="KW-1185">Reference proteome</keyword>
<proteinExistence type="predicted"/>
<comment type="caution">
    <text evidence="1">The sequence shown here is derived from an EMBL/GenBank/DDBJ whole genome shotgun (WGS) entry which is preliminary data.</text>
</comment>